<evidence type="ECO:0000256" key="3">
    <source>
        <dbReference type="ARBA" id="ARBA00022529"/>
    </source>
</evidence>
<dbReference type="GO" id="GO:0001897">
    <property type="term" value="P:symbiont-mediated cytolysis of host cell"/>
    <property type="evidence" value="ECO:0007669"/>
    <property type="project" value="UniProtKB-ARBA"/>
</dbReference>
<evidence type="ECO:0000256" key="6">
    <source>
        <dbReference type="ARBA" id="ARBA00023316"/>
    </source>
</evidence>
<dbReference type="PANTHER" id="PTHR30417:SF1">
    <property type="entry name" value="N-ACETYLMURAMOYL-L-ALANINE AMIDASE AMID"/>
    <property type="match status" value="1"/>
</dbReference>
<keyword evidence="4" id="KW-0081">Bacteriolytic enzyme</keyword>
<dbReference type="GO" id="GO:0009254">
    <property type="term" value="P:peptidoglycan turnover"/>
    <property type="evidence" value="ECO:0007669"/>
    <property type="project" value="TreeGrafter"/>
</dbReference>
<proteinExistence type="predicted"/>
<dbReference type="GO" id="GO:0071555">
    <property type="term" value="P:cell wall organization"/>
    <property type="evidence" value="ECO:0007669"/>
    <property type="project" value="UniProtKB-KW"/>
</dbReference>
<evidence type="ECO:0000256" key="1">
    <source>
        <dbReference type="ARBA" id="ARBA00001561"/>
    </source>
</evidence>
<dbReference type="SUPFAM" id="SSF55846">
    <property type="entry name" value="N-acetylmuramoyl-L-alanine amidase-like"/>
    <property type="match status" value="1"/>
</dbReference>
<keyword evidence="6" id="KW-0961">Cell wall biogenesis/degradation</keyword>
<dbReference type="InterPro" id="IPR002502">
    <property type="entry name" value="Amidase_domain"/>
</dbReference>
<dbReference type="SMART" id="SM00644">
    <property type="entry name" value="Ami_2"/>
    <property type="match status" value="1"/>
</dbReference>
<dbReference type="EMBL" id="BK015847">
    <property type="protein sequence ID" value="DAE27949.1"/>
    <property type="molecule type" value="Genomic_DNA"/>
</dbReference>
<evidence type="ECO:0000259" key="7">
    <source>
        <dbReference type="SMART" id="SM00644"/>
    </source>
</evidence>
<evidence type="ECO:0000256" key="5">
    <source>
        <dbReference type="ARBA" id="ARBA00022801"/>
    </source>
</evidence>
<dbReference type="GO" id="GO:0008745">
    <property type="term" value="F:N-acetylmuramoyl-L-alanine amidase activity"/>
    <property type="evidence" value="ECO:0007669"/>
    <property type="project" value="UniProtKB-EC"/>
</dbReference>
<evidence type="ECO:0000313" key="8">
    <source>
        <dbReference type="EMBL" id="DAE27949.1"/>
    </source>
</evidence>
<comment type="catalytic activity">
    <reaction evidence="1">
        <text>Hydrolyzes the link between N-acetylmuramoyl residues and L-amino acid residues in certain cell-wall glycopeptides.</text>
        <dbReference type="EC" id="3.5.1.28"/>
    </reaction>
</comment>
<dbReference type="GO" id="GO:0009253">
    <property type="term" value="P:peptidoglycan catabolic process"/>
    <property type="evidence" value="ECO:0007669"/>
    <property type="project" value="InterPro"/>
</dbReference>
<sequence length="310" mass="34403">MIINIIEAFTTKNKCYQIGTPLKPRGIMLHSIGCPQPNASVMAQNYNQYRPNGQSVCVHAFVQRNGTVYQTLPWTVQAWHCGGSANSTHIGIEMTEPASIVYTGHGAEWRDLNPAATETHIKGTYAAAVELFAQLCAQFDLDPLADGVIISHSEGRMRGVASAHADPEHLWKPFGLTMHGFRQDVYKAMHSTEKEEEDMVRYHSIGEMPSYYRDEAAQLVDSGALQGDNGVLDVSEDMIRGAIIGMRYTEARNPRYYSIDDVPAWAREETQRLIDRGALQGDGKHELNVTYDALQAMIVCQRMIDAAAGK</sequence>
<accession>A0A8S5RA64</accession>
<dbReference type="CDD" id="cd06583">
    <property type="entry name" value="PGRP"/>
    <property type="match status" value="1"/>
</dbReference>
<dbReference type="InterPro" id="IPR051206">
    <property type="entry name" value="NAMLAA_amidase_2"/>
</dbReference>
<keyword evidence="3" id="KW-0929">Antimicrobial</keyword>
<reference evidence="8" key="1">
    <citation type="journal article" date="2021" name="Proc. Natl. Acad. Sci. U.S.A.">
        <title>A Catalog of Tens of Thousands of Viruses from Human Metagenomes Reveals Hidden Associations with Chronic Diseases.</title>
        <authorList>
            <person name="Tisza M.J."/>
            <person name="Buck C.B."/>
        </authorList>
    </citation>
    <scope>NUCLEOTIDE SEQUENCE</scope>
    <source>
        <strain evidence="8">Ctvxh7</strain>
    </source>
</reference>
<dbReference type="InterPro" id="IPR036505">
    <property type="entry name" value="Amidase/PGRP_sf"/>
</dbReference>
<evidence type="ECO:0000256" key="2">
    <source>
        <dbReference type="ARBA" id="ARBA00011901"/>
    </source>
</evidence>
<evidence type="ECO:0000256" key="4">
    <source>
        <dbReference type="ARBA" id="ARBA00022638"/>
    </source>
</evidence>
<protein>
    <recommendedName>
        <fullName evidence="2">N-acetylmuramoyl-L-alanine amidase</fullName>
        <ecNumber evidence="2">3.5.1.28</ecNumber>
    </recommendedName>
</protein>
<feature type="domain" description="N-acetylmuramoyl-L-alanine amidase" evidence="7">
    <location>
        <begin position="15"/>
        <end position="168"/>
    </location>
</feature>
<name>A0A8S5RA64_9CAUD</name>
<keyword evidence="5" id="KW-0378">Hydrolase</keyword>
<dbReference type="PANTHER" id="PTHR30417">
    <property type="entry name" value="N-ACETYLMURAMOYL-L-ALANINE AMIDASE AMID"/>
    <property type="match status" value="1"/>
</dbReference>
<organism evidence="8">
    <name type="scientific">Siphoviridae sp. ctvxh7</name>
    <dbReference type="NCBI Taxonomy" id="2827283"/>
    <lineage>
        <taxon>Viruses</taxon>
        <taxon>Duplodnaviria</taxon>
        <taxon>Heunggongvirae</taxon>
        <taxon>Uroviricota</taxon>
        <taxon>Caudoviricetes</taxon>
    </lineage>
</organism>
<dbReference type="Gene3D" id="3.40.80.10">
    <property type="entry name" value="Peptidoglycan recognition protein-like"/>
    <property type="match status" value="1"/>
</dbReference>
<dbReference type="EC" id="3.5.1.28" evidence="2"/>
<dbReference type="Pfam" id="PF01510">
    <property type="entry name" value="Amidase_2"/>
    <property type="match status" value="1"/>
</dbReference>
<dbReference type="GO" id="GO:0042742">
    <property type="term" value="P:defense response to bacterium"/>
    <property type="evidence" value="ECO:0007669"/>
    <property type="project" value="UniProtKB-KW"/>
</dbReference>